<sequence length="334" mass="35021">MCAAEALVEIHRGPFLESQHMGHAVICDSTGGIIEAWGDPETIVLPRSSAKMIQALPLVMSGAAQAYGIGPDRLALACASHQGAPLHVQAVNTWLADLGLGDGDLICGTEASRDKELRFQMIRDGETPCRVHNNCSGKHSGFLTLTKHLGAGANYVDPSHPVQVSVRDAFEDVTQMESPGFGIDGCSAPNFATTMHGMARAMAFFASAGQRNDAMSNAAGQLVEAMMAFPELVAGETRACTHLMRAAQEPLAIKTGAEGYFVAILPKRGIGISLKIADGATRASNCAIAAILVRLGVLDAANPEVKRFLNPPVKNWDGLVTGEIRPVAGLTGAA</sequence>
<name>A0A238J8Z1_9RHOB</name>
<dbReference type="RefSeq" id="WP_099242704.1">
    <property type="nucleotide sequence ID" value="NZ_FXXP01000001.1"/>
</dbReference>
<protein>
    <submittedName>
        <fullName evidence="1">L-asparaginase II</fullName>
    </submittedName>
</protein>
<evidence type="ECO:0000313" key="1">
    <source>
        <dbReference type="EMBL" id="SMX26694.1"/>
    </source>
</evidence>
<proteinExistence type="predicted"/>
<dbReference type="AlphaFoldDB" id="A0A238J8Z1"/>
<organism evidence="1 2">
    <name type="scientific">Pelagimonas phthalicica</name>
    <dbReference type="NCBI Taxonomy" id="1037362"/>
    <lineage>
        <taxon>Bacteria</taxon>
        <taxon>Pseudomonadati</taxon>
        <taxon>Pseudomonadota</taxon>
        <taxon>Alphaproteobacteria</taxon>
        <taxon>Rhodobacterales</taxon>
        <taxon>Roseobacteraceae</taxon>
        <taxon>Pelagimonas</taxon>
    </lineage>
</organism>
<reference evidence="2" key="1">
    <citation type="submission" date="2017-05" db="EMBL/GenBank/DDBJ databases">
        <authorList>
            <person name="Rodrigo-Torres L."/>
            <person name="Arahal R. D."/>
            <person name="Lucena T."/>
        </authorList>
    </citation>
    <scope>NUCLEOTIDE SEQUENCE [LARGE SCALE GENOMIC DNA]</scope>
    <source>
        <strain evidence="2">CECT 8649</strain>
    </source>
</reference>
<dbReference type="InterPro" id="IPR010349">
    <property type="entry name" value="Asparaginase_II"/>
</dbReference>
<dbReference type="Proteomes" id="UP000225972">
    <property type="component" value="Unassembled WGS sequence"/>
</dbReference>
<keyword evidence="2" id="KW-1185">Reference proteome</keyword>
<evidence type="ECO:0000313" key="2">
    <source>
        <dbReference type="Proteomes" id="UP000225972"/>
    </source>
</evidence>
<dbReference type="EMBL" id="FXXP01000001">
    <property type="protein sequence ID" value="SMX26694.1"/>
    <property type="molecule type" value="Genomic_DNA"/>
</dbReference>
<dbReference type="PANTHER" id="PTHR42110">
    <property type="entry name" value="L-ASPARAGINASE, PUTATIVE (AFU_ORTHOLOGUE AFUA_3G11890)-RELATED"/>
    <property type="match status" value="1"/>
</dbReference>
<gene>
    <name evidence="1" type="ORF">TRP8649_00779</name>
</gene>
<accession>A0A238J8Z1</accession>
<dbReference type="PANTHER" id="PTHR42110:SF1">
    <property type="entry name" value="L-ASPARAGINASE, PUTATIVE (AFU_ORTHOLOGUE AFUA_3G11890)-RELATED"/>
    <property type="match status" value="1"/>
</dbReference>
<dbReference type="Pfam" id="PF06089">
    <property type="entry name" value="Asparaginase_II"/>
    <property type="match status" value="1"/>
</dbReference>
<dbReference type="OrthoDB" id="9780674at2"/>